<dbReference type="SUPFAM" id="SSF53623">
    <property type="entry name" value="MurD-like peptide ligases, catalytic domain"/>
    <property type="match status" value="1"/>
</dbReference>
<dbReference type="GO" id="GO:0004326">
    <property type="term" value="F:tetrahydrofolylpolyglutamate synthase activity"/>
    <property type="evidence" value="ECO:0007669"/>
    <property type="project" value="InterPro"/>
</dbReference>
<evidence type="ECO:0000259" key="15">
    <source>
        <dbReference type="Pfam" id="PF08245"/>
    </source>
</evidence>
<keyword evidence="5 11" id="KW-0547">Nucleotide-binding</keyword>
<dbReference type="GO" id="GO:0008765">
    <property type="term" value="F:UDP-N-acetylmuramoylalanyl-D-glutamate-2,6-diaminopimelate ligase activity"/>
    <property type="evidence" value="ECO:0007669"/>
    <property type="project" value="UniProtKB-UniRule"/>
</dbReference>
<feature type="binding site" evidence="11">
    <location>
        <position position="187"/>
    </location>
    <ligand>
        <name>UDP-N-acetyl-alpha-D-muramoyl-L-alanyl-D-glutamate</name>
        <dbReference type="ChEBI" id="CHEBI:83900"/>
    </ligand>
</feature>
<feature type="binding site" evidence="11">
    <location>
        <position position="185"/>
    </location>
    <ligand>
        <name>UDP-N-acetyl-alpha-D-muramoyl-L-alanyl-D-glutamate</name>
        <dbReference type="ChEBI" id="CHEBI:83900"/>
    </ligand>
</feature>
<keyword evidence="2 11" id="KW-0963">Cytoplasm</keyword>
<evidence type="ECO:0000256" key="10">
    <source>
        <dbReference type="ARBA" id="ARBA00023316"/>
    </source>
</evidence>
<dbReference type="EMBL" id="JAWXYB010000018">
    <property type="protein sequence ID" value="MDX5932090.1"/>
    <property type="molecule type" value="Genomic_DNA"/>
</dbReference>
<keyword evidence="10 11" id="KW-0961">Cell wall biogenesis/degradation</keyword>
<feature type="binding site" evidence="11">
    <location>
        <position position="29"/>
    </location>
    <ligand>
        <name>UDP-N-acetyl-alpha-D-muramoyl-L-alanyl-D-glutamate</name>
        <dbReference type="ChEBI" id="CHEBI:83900"/>
    </ligand>
</feature>
<dbReference type="GO" id="GO:0009252">
    <property type="term" value="P:peptidoglycan biosynthetic process"/>
    <property type="evidence" value="ECO:0007669"/>
    <property type="project" value="UniProtKB-UniRule"/>
</dbReference>
<keyword evidence="7 11" id="KW-0133">Cell shape</keyword>
<organism evidence="16 17">
    <name type="scientific">Acidiphilium acidophilum</name>
    <name type="common">Thiobacillus acidophilus</name>
    <dbReference type="NCBI Taxonomy" id="76588"/>
    <lineage>
        <taxon>Bacteria</taxon>
        <taxon>Pseudomonadati</taxon>
        <taxon>Pseudomonadota</taxon>
        <taxon>Alphaproteobacteria</taxon>
        <taxon>Acetobacterales</taxon>
        <taxon>Acidocellaceae</taxon>
        <taxon>Acidiphilium</taxon>
    </lineage>
</organism>
<feature type="binding site" evidence="11">
    <location>
        <position position="379"/>
    </location>
    <ligand>
        <name>meso-2,6-diaminopimelate</name>
        <dbReference type="ChEBI" id="CHEBI:57791"/>
    </ligand>
</feature>
<dbReference type="GO" id="GO:0071555">
    <property type="term" value="P:cell wall organization"/>
    <property type="evidence" value="ECO:0007669"/>
    <property type="project" value="UniProtKB-KW"/>
</dbReference>
<dbReference type="InterPro" id="IPR000713">
    <property type="entry name" value="Mur_ligase_N"/>
</dbReference>
<evidence type="ECO:0000256" key="5">
    <source>
        <dbReference type="ARBA" id="ARBA00022741"/>
    </source>
</evidence>
<dbReference type="SUPFAM" id="SSF63418">
    <property type="entry name" value="MurE/MurF N-terminal domain"/>
    <property type="match status" value="1"/>
</dbReference>
<feature type="short sequence motif" description="Meso-diaminopimelate recognition motif" evidence="11">
    <location>
        <begin position="403"/>
        <end position="406"/>
    </location>
</feature>
<dbReference type="EC" id="6.3.2.13" evidence="11"/>
<evidence type="ECO:0000259" key="14">
    <source>
        <dbReference type="Pfam" id="PF02875"/>
    </source>
</evidence>
<dbReference type="SUPFAM" id="SSF53244">
    <property type="entry name" value="MurD-like peptide ligases, peptide-binding domain"/>
    <property type="match status" value="1"/>
</dbReference>
<dbReference type="InterPro" id="IPR035911">
    <property type="entry name" value="MurE/MurF_N"/>
</dbReference>
<evidence type="ECO:0000256" key="2">
    <source>
        <dbReference type="ARBA" id="ARBA00022490"/>
    </source>
</evidence>
<keyword evidence="9 11" id="KW-0131">Cell cycle</keyword>
<dbReference type="AlphaFoldDB" id="A0AAW9DVB3"/>
<dbReference type="Pfam" id="PF01225">
    <property type="entry name" value="Mur_ligase"/>
    <property type="match status" value="1"/>
</dbReference>
<evidence type="ECO:0000259" key="13">
    <source>
        <dbReference type="Pfam" id="PF01225"/>
    </source>
</evidence>
<feature type="domain" description="Mur ligase N-terminal catalytic" evidence="13">
    <location>
        <begin position="23"/>
        <end position="66"/>
    </location>
</feature>
<dbReference type="GO" id="GO:0051301">
    <property type="term" value="P:cell division"/>
    <property type="evidence" value="ECO:0007669"/>
    <property type="project" value="UniProtKB-KW"/>
</dbReference>
<keyword evidence="3 11" id="KW-0436">Ligase</keyword>
<evidence type="ECO:0000256" key="3">
    <source>
        <dbReference type="ARBA" id="ARBA00022598"/>
    </source>
</evidence>
<dbReference type="Pfam" id="PF08245">
    <property type="entry name" value="Mur_ligase_M"/>
    <property type="match status" value="1"/>
</dbReference>
<feature type="binding site" evidence="11">
    <location>
        <begin position="403"/>
        <end position="406"/>
    </location>
    <ligand>
        <name>meso-2,6-diaminopimelate</name>
        <dbReference type="ChEBI" id="CHEBI:57791"/>
    </ligand>
</feature>
<evidence type="ECO:0000256" key="8">
    <source>
        <dbReference type="ARBA" id="ARBA00022984"/>
    </source>
</evidence>
<comment type="cofactor">
    <cofactor evidence="11">
        <name>Mg(2+)</name>
        <dbReference type="ChEBI" id="CHEBI:18420"/>
    </cofactor>
</comment>
<dbReference type="InterPro" id="IPR013221">
    <property type="entry name" value="Mur_ligase_cen"/>
</dbReference>
<dbReference type="PROSITE" id="PS01011">
    <property type="entry name" value="FOLYLPOLYGLU_SYNT_1"/>
    <property type="match status" value="1"/>
</dbReference>
<dbReference type="HAMAP" id="MF_00208">
    <property type="entry name" value="MurE"/>
    <property type="match status" value="1"/>
</dbReference>
<name>A0AAW9DVB3_ACIAO</name>
<evidence type="ECO:0000256" key="9">
    <source>
        <dbReference type="ARBA" id="ARBA00023306"/>
    </source>
</evidence>
<comment type="function">
    <text evidence="11">Catalyzes the addition of meso-diaminopimelic acid to the nucleotide precursor UDP-N-acetylmuramoyl-L-alanyl-D-glutamate (UMAG) in the biosynthesis of bacterial cell-wall peptidoglycan.</text>
</comment>
<feature type="binding site" evidence="11">
    <location>
        <position position="455"/>
    </location>
    <ligand>
        <name>meso-2,6-diaminopimelate</name>
        <dbReference type="ChEBI" id="CHEBI:57791"/>
    </ligand>
</feature>
<evidence type="ECO:0000256" key="1">
    <source>
        <dbReference type="ARBA" id="ARBA00005898"/>
    </source>
</evidence>
<evidence type="ECO:0000256" key="6">
    <source>
        <dbReference type="ARBA" id="ARBA00022840"/>
    </source>
</evidence>
<dbReference type="InterPro" id="IPR018109">
    <property type="entry name" value="Folylpolyglutamate_synth_CS"/>
</dbReference>
<comment type="PTM">
    <text evidence="11">Carboxylation is probably crucial for Mg(2+) binding and, consequently, for the gamma-phosphate positioning of ATP.</text>
</comment>
<comment type="pathway">
    <text evidence="11 12">Cell wall biogenesis; peptidoglycan biosynthesis.</text>
</comment>
<evidence type="ECO:0000256" key="7">
    <source>
        <dbReference type="ARBA" id="ARBA00022960"/>
    </source>
</evidence>
<dbReference type="GO" id="GO:0000287">
    <property type="term" value="F:magnesium ion binding"/>
    <property type="evidence" value="ECO:0007669"/>
    <property type="project" value="UniProtKB-UniRule"/>
</dbReference>
<feature type="domain" description="Mur ligase central" evidence="15">
    <location>
        <begin position="108"/>
        <end position="309"/>
    </location>
</feature>
<sequence length="478" mass="49404">MRRLSHVTPSLPGWTLERDGDFAGITADSRAVGPGMIFAALPGTRVDGRMFIADAVARGAAAVLAPTGTPWPAGTPPRPLLADPNPRRRLAEIAVSLAGALPRRIVAITGTNGKTSTVDFLRQIITAAGKPAASLGTLGLIAPGFPVGGSLTTPDPVTLAATLARLKAAGIDDVALEASSHGLDQYRLHGLHPAAGAFTNLTRDHLDYHGDLANYRAAKLRLFAEILPRGAPSLAMADLDPETLVALRAIRPDLATVGEGGSALDLRGITPLPAGQVLVVQAAGRRHEIELPLPGRFQADNALLAAGLARALGFEDALDRLAGLAPVRGRLELAASLANGAAAYVDYAHTPDALDRLLAALRPHATGRLILVFGAGGDRDRGKRPLMGAVAARRADVAIVTDDNPRSEVPAAIRAEIRTACPDALDIGDRRAAIEAGLAMLRPGDVLAVAGKGHEQGQIVGDAVLPFDDAAIIRALAA</sequence>
<dbReference type="InterPro" id="IPR036565">
    <property type="entry name" value="Mur-like_cat_sf"/>
</dbReference>
<keyword evidence="6 11" id="KW-0067">ATP-binding</keyword>
<feature type="binding site" evidence="11">
    <location>
        <begin position="152"/>
        <end position="153"/>
    </location>
    <ligand>
        <name>UDP-N-acetyl-alpha-D-muramoyl-L-alanyl-D-glutamate</name>
        <dbReference type="ChEBI" id="CHEBI:83900"/>
    </ligand>
</feature>
<evidence type="ECO:0000313" key="16">
    <source>
        <dbReference type="EMBL" id="MDX5932090.1"/>
    </source>
</evidence>
<comment type="subcellular location">
    <subcellularLocation>
        <location evidence="11 12">Cytoplasm</location>
    </subcellularLocation>
</comment>
<comment type="similarity">
    <text evidence="1 11">Belongs to the MurCDEF family. MurE subfamily.</text>
</comment>
<comment type="catalytic activity">
    <reaction evidence="11">
        <text>UDP-N-acetyl-alpha-D-muramoyl-L-alanyl-D-glutamate + meso-2,6-diaminopimelate + ATP = UDP-N-acetyl-alpha-D-muramoyl-L-alanyl-gamma-D-glutamyl-meso-2,6-diaminopimelate + ADP + phosphate + H(+)</text>
        <dbReference type="Rhea" id="RHEA:23676"/>
        <dbReference type="ChEBI" id="CHEBI:15378"/>
        <dbReference type="ChEBI" id="CHEBI:30616"/>
        <dbReference type="ChEBI" id="CHEBI:43474"/>
        <dbReference type="ChEBI" id="CHEBI:57791"/>
        <dbReference type="ChEBI" id="CHEBI:83900"/>
        <dbReference type="ChEBI" id="CHEBI:83905"/>
        <dbReference type="ChEBI" id="CHEBI:456216"/>
        <dbReference type="EC" id="6.3.2.13"/>
    </reaction>
</comment>
<gene>
    <name evidence="11" type="primary">murE</name>
    <name evidence="16" type="ORF">SIL87_15135</name>
</gene>
<dbReference type="Gene3D" id="3.40.1190.10">
    <property type="entry name" value="Mur-like, catalytic domain"/>
    <property type="match status" value="1"/>
</dbReference>
<feature type="modified residue" description="N6-carboxylysine" evidence="11">
    <location>
        <position position="219"/>
    </location>
</feature>
<evidence type="ECO:0000313" key="17">
    <source>
        <dbReference type="Proteomes" id="UP001279553"/>
    </source>
</evidence>
<dbReference type="Proteomes" id="UP001279553">
    <property type="component" value="Unassembled WGS sequence"/>
</dbReference>
<keyword evidence="11" id="KW-0460">Magnesium</keyword>
<dbReference type="NCBIfam" id="NF001124">
    <property type="entry name" value="PRK00139.1-2"/>
    <property type="match status" value="1"/>
</dbReference>
<dbReference type="PANTHER" id="PTHR23135">
    <property type="entry name" value="MUR LIGASE FAMILY MEMBER"/>
    <property type="match status" value="1"/>
</dbReference>
<evidence type="ECO:0000256" key="4">
    <source>
        <dbReference type="ARBA" id="ARBA00022618"/>
    </source>
</evidence>
<feature type="binding site" evidence="11">
    <location>
        <position position="179"/>
    </location>
    <ligand>
        <name>UDP-N-acetyl-alpha-D-muramoyl-L-alanyl-D-glutamate</name>
        <dbReference type="ChEBI" id="CHEBI:83900"/>
    </ligand>
</feature>
<reference evidence="16 17" key="1">
    <citation type="submission" date="2023-11" db="EMBL/GenBank/DDBJ databases">
        <title>MicrobeMod: A computational toolkit for identifying prokaryotic methylation and restriction-modification with nanopore sequencing.</title>
        <authorList>
            <person name="Crits-Christoph A."/>
            <person name="Kang S.C."/>
            <person name="Lee H."/>
            <person name="Ostrov N."/>
        </authorList>
    </citation>
    <scope>NUCLEOTIDE SEQUENCE [LARGE SCALE GENOMIC DNA]</scope>
    <source>
        <strain evidence="16 17">DSMZ 700</strain>
    </source>
</reference>
<dbReference type="RefSeq" id="WP_319614938.1">
    <property type="nucleotide sequence ID" value="NZ_JAWXYB010000018.1"/>
</dbReference>
<keyword evidence="17" id="KW-1185">Reference proteome</keyword>
<dbReference type="GO" id="GO:0005737">
    <property type="term" value="C:cytoplasm"/>
    <property type="evidence" value="ECO:0007669"/>
    <property type="project" value="UniProtKB-SubCell"/>
</dbReference>
<dbReference type="GO" id="GO:0008360">
    <property type="term" value="P:regulation of cell shape"/>
    <property type="evidence" value="ECO:0007669"/>
    <property type="project" value="UniProtKB-KW"/>
</dbReference>
<dbReference type="InterPro" id="IPR004101">
    <property type="entry name" value="Mur_ligase_C"/>
</dbReference>
<protein>
    <recommendedName>
        <fullName evidence="11">UDP-N-acetylmuramoyl-L-alanyl-D-glutamate--2,6-diaminopimelate ligase</fullName>
        <ecNumber evidence="11">6.3.2.13</ecNumber>
    </recommendedName>
    <alternativeName>
        <fullName evidence="11">Meso-A2pm-adding enzyme</fullName>
    </alternativeName>
    <alternativeName>
        <fullName evidence="11">Meso-diaminopimelate-adding enzyme</fullName>
    </alternativeName>
    <alternativeName>
        <fullName evidence="11">UDP-MurNAc-L-Ala-D-Glu:meso-diaminopimelate ligase</fullName>
    </alternativeName>
    <alternativeName>
        <fullName evidence="11">UDP-MurNAc-tripeptide synthetase</fullName>
    </alternativeName>
    <alternativeName>
        <fullName evidence="11">UDP-N-acetylmuramyl-tripeptide synthetase</fullName>
    </alternativeName>
</protein>
<dbReference type="Pfam" id="PF02875">
    <property type="entry name" value="Mur_ligase_C"/>
    <property type="match status" value="1"/>
</dbReference>
<feature type="domain" description="Mur ligase C-terminal" evidence="14">
    <location>
        <begin position="329"/>
        <end position="453"/>
    </location>
</feature>
<comment type="caution">
    <text evidence="16">The sequence shown here is derived from an EMBL/GenBank/DDBJ whole genome shotgun (WGS) entry which is preliminary data.</text>
</comment>
<dbReference type="InterPro" id="IPR005761">
    <property type="entry name" value="UDP-N-AcMur-Glu-dNH2Pim_ligase"/>
</dbReference>
<feature type="binding site" evidence="11">
    <location>
        <begin position="110"/>
        <end position="116"/>
    </location>
    <ligand>
        <name>ATP</name>
        <dbReference type="ChEBI" id="CHEBI:30616"/>
    </ligand>
</feature>
<accession>A0AAW9DVB3</accession>
<evidence type="ECO:0000256" key="11">
    <source>
        <dbReference type="HAMAP-Rule" id="MF_00208"/>
    </source>
</evidence>
<dbReference type="Gene3D" id="3.90.190.20">
    <property type="entry name" value="Mur ligase, C-terminal domain"/>
    <property type="match status" value="1"/>
</dbReference>
<comment type="caution">
    <text evidence="11">Lacks conserved residue(s) required for the propagation of feature annotation.</text>
</comment>
<evidence type="ECO:0000256" key="12">
    <source>
        <dbReference type="RuleBase" id="RU004135"/>
    </source>
</evidence>
<keyword evidence="8 11" id="KW-0573">Peptidoglycan synthesis</keyword>
<dbReference type="InterPro" id="IPR036615">
    <property type="entry name" value="Mur_ligase_C_dom_sf"/>
</dbReference>
<dbReference type="Gene3D" id="3.40.1390.10">
    <property type="entry name" value="MurE/MurF, N-terminal domain"/>
    <property type="match status" value="1"/>
</dbReference>
<proteinExistence type="inferred from homology"/>
<dbReference type="PANTHER" id="PTHR23135:SF4">
    <property type="entry name" value="UDP-N-ACETYLMURAMOYL-L-ALANYL-D-GLUTAMATE--2,6-DIAMINOPIMELATE LIGASE MURE HOMOLOG, CHLOROPLASTIC"/>
    <property type="match status" value="1"/>
</dbReference>
<dbReference type="GO" id="GO:0005524">
    <property type="term" value="F:ATP binding"/>
    <property type="evidence" value="ECO:0007669"/>
    <property type="project" value="UniProtKB-UniRule"/>
</dbReference>
<keyword evidence="4 11" id="KW-0132">Cell division</keyword>
<feature type="binding site" evidence="11">
    <location>
        <position position="451"/>
    </location>
    <ligand>
        <name>meso-2,6-diaminopimelate</name>
        <dbReference type="ChEBI" id="CHEBI:57791"/>
    </ligand>
</feature>
<dbReference type="NCBIfam" id="TIGR01085">
    <property type="entry name" value="murE"/>
    <property type="match status" value="1"/>
</dbReference>